<feature type="compositionally biased region" description="Polar residues" evidence="3">
    <location>
        <begin position="447"/>
        <end position="456"/>
    </location>
</feature>
<dbReference type="Proteomes" id="UP000076798">
    <property type="component" value="Unassembled WGS sequence"/>
</dbReference>
<name>A0A166BU11_9AGAM</name>
<feature type="domain" description="HTH La-type RNA-binding" evidence="4">
    <location>
        <begin position="877"/>
        <end position="972"/>
    </location>
</feature>
<feature type="compositionally biased region" description="Polar residues" evidence="3">
    <location>
        <begin position="309"/>
        <end position="318"/>
    </location>
</feature>
<feature type="compositionally biased region" description="Pro residues" evidence="3">
    <location>
        <begin position="285"/>
        <end position="302"/>
    </location>
</feature>
<feature type="compositionally biased region" description="Low complexity" evidence="3">
    <location>
        <begin position="116"/>
        <end position="157"/>
    </location>
</feature>
<dbReference type="GO" id="GO:0003723">
    <property type="term" value="F:RNA binding"/>
    <property type="evidence" value="ECO:0007669"/>
    <property type="project" value="UniProtKB-UniRule"/>
</dbReference>
<keyword evidence="6" id="KW-1185">Reference proteome</keyword>
<feature type="compositionally biased region" description="Low complexity" evidence="3">
    <location>
        <begin position="265"/>
        <end position="284"/>
    </location>
</feature>
<feature type="compositionally biased region" description="Gly residues" evidence="3">
    <location>
        <begin position="803"/>
        <end position="812"/>
    </location>
</feature>
<reference evidence="5 6" key="1">
    <citation type="journal article" date="2016" name="Mol. Biol. Evol.">
        <title>Comparative Genomics of Early-Diverging Mushroom-Forming Fungi Provides Insights into the Origins of Lignocellulose Decay Capabilities.</title>
        <authorList>
            <person name="Nagy L.G."/>
            <person name="Riley R."/>
            <person name="Tritt A."/>
            <person name="Adam C."/>
            <person name="Daum C."/>
            <person name="Floudas D."/>
            <person name="Sun H."/>
            <person name="Yadav J.S."/>
            <person name="Pangilinan J."/>
            <person name="Larsson K.H."/>
            <person name="Matsuura K."/>
            <person name="Barry K."/>
            <person name="Labutti K."/>
            <person name="Kuo R."/>
            <person name="Ohm R.A."/>
            <person name="Bhattacharya S.S."/>
            <person name="Shirouzu T."/>
            <person name="Yoshinaga Y."/>
            <person name="Martin F.M."/>
            <person name="Grigoriev I.V."/>
            <person name="Hibbett D.S."/>
        </authorList>
    </citation>
    <scope>NUCLEOTIDE SEQUENCE [LARGE SCALE GENOMIC DNA]</scope>
    <source>
        <strain evidence="5 6">HHB10207 ss-3</strain>
    </source>
</reference>
<dbReference type="STRING" id="1314776.A0A166BU11"/>
<dbReference type="Pfam" id="PF05383">
    <property type="entry name" value="La"/>
    <property type="match status" value="1"/>
</dbReference>
<evidence type="ECO:0000256" key="3">
    <source>
        <dbReference type="SAM" id="MobiDB-lite"/>
    </source>
</evidence>
<accession>A0A166BU11</accession>
<feature type="region of interest" description="Disordered" evidence="3">
    <location>
        <begin position="978"/>
        <end position="997"/>
    </location>
</feature>
<dbReference type="Gene3D" id="1.10.10.10">
    <property type="entry name" value="Winged helix-like DNA-binding domain superfamily/Winged helix DNA-binding domain"/>
    <property type="match status" value="1"/>
</dbReference>
<evidence type="ECO:0000256" key="2">
    <source>
        <dbReference type="PROSITE-ProRule" id="PRU00332"/>
    </source>
</evidence>
<dbReference type="CDD" id="cd07323">
    <property type="entry name" value="LAM"/>
    <property type="match status" value="1"/>
</dbReference>
<proteinExistence type="predicted"/>
<feature type="compositionally biased region" description="Pro residues" evidence="3">
    <location>
        <begin position="100"/>
        <end position="111"/>
    </location>
</feature>
<feature type="compositionally biased region" description="Gly residues" evidence="3">
    <location>
        <begin position="782"/>
        <end position="791"/>
    </location>
</feature>
<dbReference type="PROSITE" id="PS50961">
    <property type="entry name" value="HTH_LA"/>
    <property type="match status" value="1"/>
</dbReference>
<feature type="region of interest" description="Disordered" evidence="3">
    <location>
        <begin position="1"/>
        <end position="387"/>
    </location>
</feature>
<dbReference type="InterPro" id="IPR036388">
    <property type="entry name" value="WH-like_DNA-bd_sf"/>
</dbReference>
<feature type="compositionally biased region" description="Low complexity" evidence="3">
    <location>
        <begin position="24"/>
        <end position="46"/>
    </location>
</feature>
<dbReference type="GO" id="GO:0005829">
    <property type="term" value="C:cytosol"/>
    <property type="evidence" value="ECO:0007669"/>
    <property type="project" value="TreeGrafter"/>
</dbReference>
<feature type="compositionally biased region" description="Polar residues" evidence="3">
    <location>
        <begin position="253"/>
        <end position="264"/>
    </location>
</feature>
<dbReference type="SMART" id="SM00715">
    <property type="entry name" value="LA"/>
    <property type="match status" value="1"/>
</dbReference>
<feature type="region of interest" description="Disordered" evidence="3">
    <location>
        <begin position="667"/>
        <end position="698"/>
    </location>
</feature>
<feature type="compositionally biased region" description="Polar residues" evidence="3">
    <location>
        <begin position="71"/>
        <end position="92"/>
    </location>
</feature>
<evidence type="ECO:0000313" key="5">
    <source>
        <dbReference type="EMBL" id="KZT36746.1"/>
    </source>
</evidence>
<dbReference type="AlphaFoldDB" id="A0A166BU11"/>
<feature type="compositionally biased region" description="Basic and acidic residues" evidence="3">
    <location>
        <begin position="211"/>
        <end position="235"/>
    </location>
</feature>
<dbReference type="GO" id="GO:0010494">
    <property type="term" value="C:cytoplasmic stress granule"/>
    <property type="evidence" value="ECO:0007669"/>
    <property type="project" value="TreeGrafter"/>
</dbReference>
<feature type="compositionally biased region" description="Low complexity" evidence="3">
    <location>
        <begin position="196"/>
        <end position="210"/>
    </location>
</feature>
<protein>
    <recommendedName>
        <fullName evidence="4">HTH La-type RNA-binding domain-containing protein</fullName>
    </recommendedName>
</protein>
<feature type="compositionally biased region" description="Polar residues" evidence="3">
    <location>
        <begin position="372"/>
        <end position="387"/>
    </location>
</feature>
<evidence type="ECO:0000256" key="1">
    <source>
        <dbReference type="ARBA" id="ARBA00022884"/>
    </source>
</evidence>
<gene>
    <name evidence="5" type="ORF">SISSUDRAFT_1049487</name>
</gene>
<feature type="compositionally biased region" description="Low complexity" evidence="3">
    <location>
        <begin position="415"/>
        <end position="435"/>
    </location>
</feature>
<feature type="compositionally biased region" description="Basic and acidic residues" evidence="3">
    <location>
        <begin position="357"/>
        <end position="366"/>
    </location>
</feature>
<keyword evidence="1 2" id="KW-0694">RNA-binding</keyword>
<dbReference type="GO" id="GO:0045727">
    <property type="term" value="P:positive regulation of translation"/>
    <property type="evidence" value="ECO:0007669"/>
    <property type="project" value="TreeGrafter"/>
</dbReference>
<sequence length="1020" mass="109711">MPVSYADRAKANRVQQQPPPPATPSTISSSSTSTTPSSSTILIPPTGASTPPSDDSSRTKSHKTVPPPVKTGTSSPSILNGKTTAPSTTPSIVSDVAAPISPPPQSAPPSKPNFWAQRAQARASLSASTPSINPVSSVPSSSVSTSLTTPVSTVSSSANHVPIPVVLPATTTTGERSTSNGALDEQSWPEVSTMVASGSGSATRASSRARPITEKEKEKEHHPTPPQTPKKEKIKWVAIPSAELQASADSARFSPSTTRPNLINPSHTPPIHRSSRSSSVRNSPSRPPIPVPPSQPHGPPSLPNHSRNHSQFSSAQSSPRRKYLDENRQAYRKNGHYQGSGYGGVPPRPEPAYQLDNDGRSNEPWHSRHASPYTSDEPPSQGSPYGAPIQSQAYAYMPYPYTYQYGYPYPPHGYGPPSGSVQQPYPYPINPYQDPHAPQVQYPSHRYTPQQDPSQLPSSFMSPVNNNNVYSNQPQHPLFMNLSPPAASLASLVNTPPILDSLHPRLPQDSAPVSVTASASTIVKGKDRRQPMTFGSIGVPGAEENDIAEGDGLGLELGGEQARSTPDVQNEKQPGTAKSFTIGFRDLQEAGAPKSLPNHSDREVVDLTLGVSELGLSSIREGDVPKWEFGTIASTSSVEPVAPDTQSPPAPLATSNRALPILAHEQSQPLGRPPSQSFSTPPPPPSQPDYIPPQPTGSEFEVRNFGYGFGEPFTGPGGVLPPLPQHPHPGPSHAHPSMQYGPPEAAMYPPFWAPPLPQNNPYAGYLMSPELEPRRGRDDGYDGGMSGGGGYMNERRGMRRGRGFGGGGRGYGGGRGFGRRGDQWQSNQQAPHYIRSPPFVPPPPQQLPEPPFFSLPPPPPHRTLTASQVPPPVTATSFPLDENRRALLGQIEYYFGDENVARDTYLREQMDSQGWVPIGILANFNRVRSLTSGTASASELIKDVMSLSSLLEVRNDHVRLNNGRWRVFILPTARPSIYPPPSPPIQTEVDGEEEEDEDDVVFVMGRGDTTEHHHEAMTRP</sequence>
<feature type="compositionally biased region" description="Polar residues" evidence="3">
    <location>
        <begin position="169"/>
        <end position="181"/>
    </location>
</feature>
<dbReference type="InterPro" id="IPR045180">
    <property type="entry name" value="La_dom_prot"/>
</dbReference>
<dbReference type="EMBL" id="KV428100">
    <property type="protein sequence ID" value="KZT36746.1"/>
    <property type="molecule type" value="Genomic_DNA"/>
</dbReference>
<dbReference type="OrthoDB" id="340227at2759"/>
<feature type="compositionally biased region" description="Pro residues" evidence="3">
    <location>
        <begin position="680"/>
        <end position="695"/>
    </location>
</feature>
<dbReference type="InterPro" id="IPR036390">
    <property type="entry name" value="WH_DNA-bd_sf"/>
</dbReference>
<organism evidence="5 6">
    <name type="scientific">Sistotremastrum suecicum HHB10207 ss-3</name>
    <dbReference type="NCBI Taxonomy" id="1314776"/>
    <lineage>
        <taxon>Eukaryota</taxon>
        <taxon>Fungi</taxon>
        <taxon>Dikarya</taxon>
        <taxon>Basidiomycota</taxon>
        <taxon>Agaricomycotina</taxon>
        <taxon>Agaricomycetes</taxon>
        <taxon>Sistotremastrales</taxon>
        <taxon>Sistotremastraceae</taxon>
        <taxon>Sistotremastrum</taxon>
    </lineage>
</organism>
<feature type="region of interest" description="Disordered" evidence="3">
    <location>
        <begin position="773"/>
        <end position="812"/>
    </location>
</feature>
<dbReference type="InterPro" id="IPR006630">
    <property type="entry name" value="La_HTH"/>
</dbReference>
<dbReference type="SUPFAM" id="SSF46785">
    <property type="entry name" value="Winged helix' DNA-binding domain"/>
    <property type="match status" value="1"/>
</dbReference>
<evidence type="ECO:0000313" key="6">
    <source>
        <dbReference type="Proteomes" id="UP000076798"/>
    </source>
</evidence>
<evidence type="ECO:0000259" key="4">
    <source>
        <dbReference type="PROSITE" id="PS50961"/>
    </source>
</evidence>
<dbReference type="PANTHER" id="PTHR22792">
    <property type="entry name" value="LUPUS LA PROTEIN-RELATED"/>
    <property type="match status" value="1"/>
</dbReference>
<dbReference type="PANTHER" id="PTHR22792:SF132">
    <property type="entry name" value="LA-RELATED PROTEIN 1"/>
    <property type="match status" value="1"/>
</dbReference>
<feature type="region of interest" description="Disordered" evidence="3">
    <location>
        <begin position="414"/>
        <end position="456"/>
    </location>
</feature>